<reference evidence="2" key="1">
    <citation type="submission" date="2018-07" db="EMBL/GenBank/DDBJ databases">
        <authorList>
            <person name="Peiro R."/>
            <person name="Begona"/>
            <person name="Cbmso G."/>
            <person name="Lopez M."/>
            <person name="Gonzalez S."/>
        </authorList>
    </citation>
    <scope>NUCLEOTIDE SEQUENCE [LARGE SCALE GENOMIC DNA]</scope>
</reference>
<proteinExistence type="predicted"/>
<gene>
    <name evidence="1" type="ORF">RHIZ70_4430</name>
</gene>
<evidence type="ECO:0000313" key="2">
    <source>
        <dbReference type="Proteomes" id="UP000254764"/>
    </source>
</evidence>
<dbReference type="GO" id="GO:0008671">
    <property type="term" value="F:2-dehydro-3-deoxygalactonokinase activity"/>
    <property type="evidence" value="ECO:0007669"/>
    <property type="project" value="InterPro"/>
</dbReference>
<organism evidence="1 2">
    <name type="scientific">Ciceribacter selenitireducens ATCC BAA-1503</name>
    <dbReference type="NCBI Taxonomy" id="1336235"/>
    <lineage>
        <taxon>Bacteria</taxon>
        <taxon>Pseudomonadati</taxon>
        <taxon>Pseudomonadota</taxon>
        <taxon>Alphaproteobacteria</taxon>
        <taxon>Hyphomicrobiales</taxon>
        <taxon>Rhizobiaceae</taxon>
        <taxon>Ciceribacter</taxon>
    </lineage>
</organism>
<dbReference type="STRING" id="1336235.GCA_000518785_03681"/>
<dbReference type="EMBL" id="UEYP01000009">
    <property type="protein sequence ID" value="SSC68722.1"/>
    <property type="molecule type" value="Genomic_DNA"/>
</dbReference>
<keyword evidence="2" id="KW-1185">Reference proteome</keyword>
<protein>
    <recommendedName>
        <fullName evidence="3">2-dehydro-3-deoxygalactonokinase</fullName>
    </recommendedName>
</protein>
<evidence type="ECO:0008006" key="3">
    <source>
        <dbReference type="Google" id="ProtNLM"/>
    </source>
</evidence>
<dbReference type="OrthoDB" id="256574at2"/>
<dbReference type="AlphaFoldDB" id="A0A376ALN6"/>
<sequence>MSTQAAVALVDWGTSNLRVWLVDAEAGVLGERQSPEGMGTLSPDRFAGVLESHLAALGAAPDLPAVVAGMAGARAGWIEAPYAETPAGLMELPRQAVAAPGTGRDVRILPGVCQRTAGAEDVMRGEETQLLGAVSNGLTDALFCLPGTHSKWVSLEEGRISRFSTVMTGELFQLFSRQSILRLSIGEGRASAGHPAFGEAVEEALDPDFSLTTRLFSIRARGLLAGADEASAASRLSGLLLGAEIAAMRPRLGPAQSVQLIGSGALTELYAAALLLAGVQTVSLDGGELVRKGLFAAARALYPQRFPEIAP</sequence>
<dbReference type="GO" id="GO:0034194">
    <property type="term" value="P:D-galactonate catabolic process"/>
    <property type="evidence" value="ECO:0007669"/>
    <property type="project" value="InterPro"/>
</dbReference>
<dbReference type="RefSeq" id="WP_115671389.1">
    <property type="nucleotide sequence ID" value="NZ_UEYP01000009.1"/>
</dbReference>
<dbReference type="InterPro" id="IPR007729">
    <property type="entry name" value="DGOK"/>
</dbReference>
<dbReference type="Gene3D" id="3.30.420.300">
    <property type="entry name" value="2-keto-3-deoxy-galactonokinase, substrate binding domain"/>
    <property type="match status" value="1"/>
</dbReference>
<dbReference type="Pfam" id="PF05035">
    <property type="entry name" value="DGOK"/>
    <property type="match status" value="1"/>
</dbReference>
<dbReference type="InterPro" id="IPR042258">
    <property type="entry name" value="DGOK_N"/>
</dbReference>
<dbReference type="Gene3D" id="3.30.420.310">
    <property type="entry name" value="2-keto-3-deoxy-galactonokinase, C-terminal domain"/>
    <property type="match status" value="1"/>
</dbReference>
<accession>A0A376ALN6</accession>
<evidence type="ECO:0000313" key="1">
    <source>
        <dbReference type="EMBL" id="SSC68722.1"/>
    </source>
</evidence>
<dbReference type="InterPro" id="IPR042257">
    <property type="entry name" value="DGOK_C"/>
</dbReference>
<name>A0A376ALN6_9HYPH</name>
<dbReference type="Proteomes" id="UP000254764">
    <property type="component" value="Unassembled WGS sequence"/>
</dbReference>